<comment type="subunit">
    <text evidence="1">Heterohexamer.</text>
</comment>
<dbReference type="Proteomes" id="UP001187343">
    <property type="component" value="Unassembled WGS sequence"/>
</dbReference>
<keyword evidence="1" id="KW-0811">Translocation</keyword>
<keyword evidence="1" id="KW-1015">Disulfide bond</keyword>
<organism evidence="3 4">
    <name type="scientific">Cirrhinus molitorella</name>
    <name type="common">mud carp</name>
    <dbReference type="NCBI Taxonomy" id="172907"/>
    <lineage>
        <taxon>Eukaryota</taxon>
        <taxon>Metazoa</taxon>
        <taxon>Chordata</taxon>
        <taxon>Craniata</taxon>
        <taxon>Vertebrata</taxon>
        <taxon>Euteleostomi</taxon>
        <taxon>Actinopterygii</taxon>
        <taxon>Neopterygii</taxon>
        <taxon>Teleostei</taxon>
        <taxon>Ostariophysi</taxon>
        <taxon>Cypriniformes</taxon>
        <taxon>Cyprinidae</taxon>
        <taxon>Labeoninae</taxon>
        <taxon>Labeonini</taxon>
        <taxon>Cirrhinus</taxon>
    </lineage>
</organism>
<dbReference type="AlphaFoldDB" id="A0AA88PXM9"/>
<dbReference type="GO" id="GO:0015031">
    <property type="term" value="P:protein transport"/>
    <property type="evidence" value="ECO:0007669"/>
    <property type="project" value="UniProtKB-KW"/>
</dbReference>
<feature type="domain" description="Tim10-like" evidence="2">
    <location>
        <begin position="14"/>
        <end position="53"/>
    </location>
</feature>
<dbReference type="EMBL" id="JAUYZG010000013">
    <property type="protein sequence ID" value="KAK2891061.1"/>
    <property type="molecule type" value="Genomic_DNA"/>
</dbReference>
<keyword evidence="1" id="KW-0653">Protein transport</keyword>
<name>A0AA88PXM9_9TELE</name>
<sequence>MDNQGATADPQLQQFIEIESQKQRFQQLVHQMTEVCWEKCMDKPGPKLDSRTEILSGTEKKDLLSFSLQPTYQVSTPLSQWECIKICGLFNVLKCGLEINR</sequence>
<proteinExistence type="inferred from homology"/>
<evidence type="ECO:0000259" key="2">
    <source>
        <dbReference type="Pfam" id="PF02953"/>
    </source>
</evidence>
<keyword evidence="1" id="KW-0999">Mitochondrion inner membrane</keyword>
<evidence type="ECO:0000256" key="1">
    <source>
        <dbReference type="RuleBase" id="RU367043"/>
    </source>
</evidence>
<reference evidence="3" key="1">
    <citation type="submission" date="2023-08" db="EMBL/GenBank/DDBJ databases">
        <title>Chromosome-level Genome Assembly of mud carp (Cirrhinus molitorella).</title>
        <authorList>
            <person name="Liu H."/>
        </authorList>
    </citation>
    <scope>NUCLEOTIDE SEQUENCE</scope>
    <source>
        <strain evidence="3">Prfri</strain>
        <tissue evidence="3">Muscle</tissue>
    </source>
</reference>
<dbReference type="Gene3D" id="1.10.287.810">
    <property type="entry name" value="Mitochondrial import inner membrane translocase subunit tim13 like domains"/>
    <property type="match status" value="1"/>
</dbReference>
<dbReference type="InterPro" id="IPR035427">
    <property type="entry name" value="Tim10-like_dom_sf"/>
</dbReference>
<dbReference type="Pfam" id="PF02953">
    <property type="entry name" value="zf-Tim10_DDP"/>
    <property type="match status" value="1"/>
</dbReference>
<accession>A0AA88PXM9</accession>
<comment type="subcellular location">
    <subcellularLocation>
        <location evidence="1">Mitochondrion inner membrane</location>
        <topology evidence="1">Peripheral membrane protein</topology>
        <orientation evidence="1">Intermembrane side</orientation>
    </subcellularLocation>
</comment>
<comment type="function">
    <text evidence="1">Mitochondrial intermembrane chaperone that participates in the import and insertion of some multi-pass transmembrane proteins into the mitochondrial inner membrane. Also required for the transfer of beta-barrel precursors from the TOM complex to the sorting and assembly machinery (SAM complex) of the outer membrane. Acts as a chaperone-like protein that protects the hydrophobic precursors from aggregation and guide them through the mitochondrial intermembrane space.</text>
</comment>
<keyword evidence="1" id="KW-0143">Chaperone</keyword>
<comment type="domain">
    <text evidence="1">The twin CX3C motif contains 4 conserved Cys residues that form 2 disulfide bonds in the mitochondrial intermembrane space.</text>
</comment>
<dbReference type="InterPro" id="IPR004217">
    <property type="entry name" value="Tim10-like"/>
</dbReference>
<gene>
    <name evidence="3" type="ORF">Q8A67_013704</name>
</gene>
<evidence type="ECO:0000313" key="3">
    <source>
        <dbReference type="EMBL" id="KAK2891061.1"/>
    </source>
</evidence>
<dbReference type="SUPFAM" id="SSF144122">
    <property type="entry name" value="Tim10-like"/>
    <property type="match status" value="1"/>
</dbReference>
<keyword evidence="4" id="KW-1185">Reference proteome</keyword>
<keyword evidence="1" id="KW-0472">Membrane</keyword>
<dbReference type="GO" id="GO:0005743">
    <property type="term" value="C:mitochondrial inner membrane"/>
    <property type="evidence" value="ECO:0007669"/>
    <property type="project" value="UniProtKB-SubCell"/>
</dbReference>
<comment type="caution">
    <text evidence="3">The sequence shown here is derived from an EMBL/GenBank/DDBJ whole genome shotgun (WGS) entry which is preliminary data.</text>
</comment>
<keyword evidence="1" id="KW-0496">Mitochondrion</keyword>
<keyword evidence="1" id="KW-0813">Transport</keyword>
<comment type="similarity">
    <text evidence="1">Belongs to the small Tim family.</text>
</comment>
<protein>
    <recommendedName>
        <fullName evidence="1">Mitochondrial import inner membrane translocase subunit</fullName>
    </recommendedName>
</protein>
<evidence type="ECO:0000313" key="4">
    <source>
        <dbReference type="Proteomes" id="UP001187343"/>
    </source>
</evidence>